<proteinExistence type="predicted"/>
<dbReference type="InParanoid" id="A0A2K1J716"/>
<reference evidence="1 3" key="1">
    <citation type="journal article" date="2008" name="Science">
        <title>The Physcomitrella genome reveals evolutionary insights into the conquest of land by plants.</title>
        <authorList>
            <person name="Rensing S."/>
            <person name="Lang D."/>
            <person name="Zimmer A."/>
            <person name="Terry A."/>
            <person name="Salamov A."/>
            <person name="Shapiro H."/>
            <person name="Nishiyama T."/>
            <person name="Perroud P.-F."/>
            <person name="Lindquist E."/>
            <person name="Kamisugi Y."/>
            <person name="Tanahashi T."/>
            <person name="Sakakibara K."/>
            <person name="Fujita T."/>
            <person name="Oishi K."/>
            <person name="Shin-I T."/>
            <person name="Kuroki Y."/>
            <person name="Toyoda A."/>
            <person name="Suzuki Y."/>
            <person name="Hashimoto A."/>
            <person name="Yamaguchi K."/>
            <person name="Sugano A."/>
            <person name="Kohara Y."/>
            <person name="Fujiyama A."/>
            <person name="Anterola A."/>
            <person name="Aoki S."/>
            <person name="Ashton N."/>
            <person name="Barbazuk W.B."/>
            <person name="Barker E."/>
            <person name="Bennetzen J."/>
            <person name="Bezanilla M."/>
            <person name="Blankenship R."/>
            <person name="Cho S.H."/>
            <person name="Dutcher S."/>
            <person name="Estelle M."/>
            <person name="Fawcett J.A."/>
            <person name="Gundlach H."/>
            <person name="Hanada K."/>
            <person name="Heyl A."/>
            <person name="Hicks K.A."/>
            <person name="Hugh J."/>
            <person name="Lohr M."/>
            <person name="Mayer K."/>
            <person name="Melkozernov A."/>
            <person name="Murata T."/>
            <person name="Nelson D."/>
            <person name="Pils B."/>
            <person name="Prigge M."/>
            <person name="Reiss B."/>
            <person name="Renner T."/>
            <person name="Rombauts S."/>
            <person name="Rushton P."/>
            <person name="Sanderfoot A."/>
            <person name="Schween G."/>
            <person name="Shiu S.-H."/>
            <person name="Stueber K."/>
            <person name="Theodoulou F.L."/>
            <person name="Tu H."/>
            <person name="Van de Peer Y."/>
            <person name="Verrier P.J."/>
            <person name="Waters E."/>
            <person name="Wood A."/>
            <person name="Yang L."/>
            <person name="Cove D."/>
            <person name="Cuming A."/>
            <person name="Hasebe M."/>
            <person name="Lucas S."/>
            <person name="Mishler D.B."/>
            <person name="Reski R."/>
            <person name="Grigoriev I."/>
            <person name="Quatrano R.S."/>
            <person name="Boore J.L."/>
        </authorList>
    </citation>
    <scope>NUCLEOTIDE SEQUENCE [LARGE SCALE GENOMIC DNA]</scope>
    <source>
        <strain evidence="2 3">cv. Gransden 2004</strain>
    </source>
</reference>
<dbReference type="EMBL" id="ABEU02000016">
    <property type="protein sequence ID" value="PNR37308.1"/>
    <property type="molecule type" value="Genomic_DNA"/>
</dbReference>
<dbReference type="Gramene" id="Pp3c16_3260V3.2">
    <property type="protein sequence ID" value="PAC:32984439.CDS.1"/>
    <property type="gene ID" value="Pp3c16_3260"/>
</dbReference>
<evidence type="ECO:0000313" key="2">
    <source>
        <dbReference type="EnsemblPlants" id="PAC:32984438.CDS.1"/>
    </source>
</evidence>
<accession>A0A2K1J716</accession>
<reference evidence="2" key="3">
    <citation type="submission" date="2020-12" db="UniProtKB">
        <authorList>
            <consortium name="EnsemblPlants"/>
        </authorList>
    </citation>
    <scope>IDENTIFICATION</scope>
</reference>
<name>A0A2K1J716_PHYPA</name>
<dbReference type="EnsemblPlants" id="Pp3c16_3260V3.1">
    <property type="protein sequence ID" value="PAC:32984438.CDS.1"/>
    <property type="gene ID" value="Pp3c16_3260"/>
</dbReference>
<dbReference type="Gramene" id="Pp3c16_3260V3.1">
    <property type="protein sequence ID" value="PAC:32984438.CDS.1"/>
    <property type="gene ID" value="Pp3c16_3260"/>
</dbReference>
<gene>
    <name evidence="1" type="ORF">PHYPA_020416</name>
</gene>
<dbReference type="AlphaFoldDB" id="A0A2K1J716"/>
<dbReference type="Proteomes" id="UP000006727">
    <property type="component" value="Chromosome 16"/>
</dbReference>
<protein>
    <submittedName>
        <fullName evidence="1 2">Uncharacterized protein</fullName>
    </submittedName>
</protein>
<evidence type="ECO:0000313" key="3">
    <source>
        <dbReference type="Proteomes" id="UP000006727"/>
    </source>
</evidence>
<sequence length="50" mass="5694">MDWGRASTLLVRMRTLGPDSRVRYVSVSSTNNNSLKFSETLGFEEMEVIL</sequence>
<reference evidence="1 3" key="2">
    <citation type="journal article" date="2018" name="Plant J.">
        <title>The Physcomitrella patens chromosome-scale assembly reveals moss genome structure and evolution.</title>
        <authorList>
            <person name="Lang D."/>
            <person name="Ullrich K.K."/>
            <person name="Murat F."/>
            <person name="Fuchs J."/>
            <person name="Jenkins J."/>
            <person name="Haas F.B."/>
            <person name="Piednoel M."/>
            <person name="Gundlach H."/>
            <person name="Van Bel M."/>
            <person name="Meyberg R."/>
            <person name="Vives C."/>
            <person name="Morata J."/>
            <person name="Symeonidi A."/>
            <person name="Hiss M."/>
            <person name="Muchero W."/>
            <person name="Kamisugi Y."/>
            <person name="Saleh O."/>
            <person name="Blanc G."/>
            <person name="Decker E.L."/>
            <person name="van Gessel N."/>
            <person name="Grimwood J."/>
            <person name="Hayes R.D."/>
            <person name="Graham S.W."/>
            <person name="Gunter L.E."/>
            <person name="McDaniel S.F."/>
            <person name="Hoernstein S.N.W."/>
            <person name="Larsson A."/>
            <person name="Li F.W."/>
            <person name="Perroud P.F."/>
            <person name="Phillips J."/>
            <person name="Ranjan P."/>
            <person name="Rokshar D.S."/>
            <person name="Rothfels C.J."/>
            <person name="Schneider L."/>
            <person name="Shu S."/>
            <person name="Stevenson D.W."/>
            <person name="Thummler F."/>
            <person name="Tillich M."/>
            <person name="Villarreal Aguilar J.C."/>
            <person name="Widiez T."/>
            <person name="Wong G.K."/>
            <person name="Wymore A."/>
            <person name="Zhang Y."/>
            <person name="Zimmer A.D."/>
            <person name="Quatrano R.S."/>
            <person name="Mayer K.F.X."/>
            <person name="Goodstein D."/>
            <person name="Casacuberta J.M."/>
            <person name="Vandepoele K."/>
            <person name="Reski R."/>
            <person name="Cuming A.C."/>
            <person name="Tuskan G.A."/>
            <person name="Maumus F."/>
            <person name="Salse J."/>
            <person name="Schmutz J."/>
            <person name="Rensing S.A."/>
        </authorList>
    </citation>
    <scope>NUCLEOTIDE SEQUENCE [LARGE SCALE GENOMIC DNA]</scope>
    <source>
        <strain evidence="2 3">cv. Gransden 2004</strain>
    </source>
</reference>
<dbReference type="EnsemblPlants" id="Pp3c16_3260V3.2">
    <property type="protein sequence ID" value="PAC:32984439.CDS.1"/>
    <property type="gene ID" value="Pp3c16_3260"/>
</dbReference>
<evidence type="ECO:0000313" key="1">
    <source>
        <dbReference type="EMBL" id="PNR37308.1"/>
    </source>
</evidence>
<keyword evidence="3" id="KW-1185">Reference proteome</keyword>
<organism evidence="1">
    <name type="scientific">Physcomitrium patens</name>
    <name type="common">Spreading-leaved earth moss</name>
    <name type="synonym">Physcomitrella patens</name>
    <dbReference type="NCBI Taxonomy" id="3218"/>
    <lineage>
        <taxon>Eukaryota</taxon>
        <taxon>Viridiplantae</taxon>
        <taxon>Streptophyta</taxon>
        <taxon>Embryophyta</taxon>
        <taxon>Bryophyta</taxon>
        <taxon>Bryophytina</taxon>
        <taxon>Bryopsida</taxon>
        <taxon>Funariidae</taxon>
        <taxon>Funariales</taxon>
        <taxon>Funariaceae</taxon>
        <taxon>Physcomitrium</taxon>
    </lineage>
</organism>